<keyword evidence="5 8" id="KW-1133">Transmembrane helix</keyword>
<dbReference type="InterPro" id="IPR003400">
    <property type="entry name" value="ExbD"/>
</dbReference>
<dbReference type="PANTHER" id="PTHR30558:SF7">
    <property type="entry name" value="TOL-PAL SYSTEM PROTEIN TOLR"/>
    <property type="match status" value="1"/>
</dbReference>
<keyword evidence="10" id="KW-1185">Reference proteome</keyword>
<dbReference type="AlphaFoldDB" id="A0A7W3TP74"/>
<dbReference type="EMBL" id="JACHTF010000021">
    <property type="protein sequence ID" value="MBB1061961.1"/>
    <property type="molecule type" value="Genomic_DNA"/>
</dbReference>
<sequence length="138" mass="14492">MAVSQSSVFSESARGDAALSQINITPLIDVMLVLLIIFMVISPVVSRSLDAKLPQPSKEAVAPDTRPMQLVAQADGRYRLDGVVHDLGTLGSALVQSAATDPERVLMVSASDDADYQSFANALAAAEDSGVRQIAHGN</sequence>
<organism evidence="9 10">
    <name type="scientific">Marilutibacter spongiae</name>
    <dbReference type="NCBI Taxonomy" id="2025720"/>
    <lineage>
        <taxon>Bacteria</taxon>
        <taxon>Pseudomonadati</taxon>
        <taxon>Pseudomonadota</taxon>
        <taxon>Gammaproteobacteria</taxon>
        <taxon>Lysobacterales</taxon>
        <taxon>Lysobacteraceae</taxon>
        <taxon>Marilutibacter</taxon>
    </lineage>
</organism>
<reference evidence="9 10" key="1">
    <citation type="submission" date="2020-08" db="EMBL/GenBank/DDBJ databases">
        <authorList>
            <person name="Xu S."/>
            <person name="Li A."/>
        </authorList>
    </citation>
    <scope>NUCLEOTIDE SEQUENCE [LARGE SCALE GENOMIC DNA]</scope>
    <source>
        <strain evidence="9 10">119BY6-57</strain>
    </source>
</reference>
<dbReference type="Pfam" id="PF02472">
    <property type="entry name" value="ExbD"/>
    <property type="match status" value="1"/>
</dbReference>
<evidence type="ECO:0000313" key="10">
    <source>
        <dbReference type="Proteomes" id="UP000523196"/>
    </source>
</evidence>
<keyword evidence="6 8" id="KW-0472">Membrane</keyword>
<feature type="transmembrane region" description="Helical" evidence="8">
    <location>
        <begin position="24"/>
        <end position="45"/>
    </location>
</feature>
<evidence type="ECO:0000313" key="9">
    <source>
        <dbReference type="EMBL" id="MBB1061961.1"/>
    </source>
</evidence>
<dbReference type="RefSeq" id="WP_182688722.1">
    <property type="nucleotide sequence ID" value="NZ_JACHTF010000021.1"/>
</dbReference>
<evidence type="ECO:0000256" key="5">
    <source>
        <dbReference type="ARBA" id="ARBA00022989"/>
    </source>
</evidence>
<accession>A0A7W3TP74</accession>
<name>A0A7W3TP74_9GAMM</name>
<keyword evidence="3" id="KW-1003">Cell membrane</keyword>
<evidence type="ECO:0000256" key="2">
    <source>
        <dbReference type="ARBA" id="ARBA00005811"/>
    </source>
</evidence>
<evidence type="ECO:0000256" key="4">
    <source>
        <dbReference type="ARBA" id="ARBA00022692"/>
    </source>
</evidence>
<dbReference type="Proteomes" id="UP000523196">
    <property type="component" value="Unassembled WGS sequence"/>
</dbReference>
<dbReference type="GO" id="GO:0005886">
    <property type="term" value="C:plasma membrane"/>
    <property type="evidence" value="ECO:0007669"/>
    <property type="project" value="UniProtKB-SubCell"/>
</dbReference>
<gene>
    <name evidence="9" type="ORF">H4F98_15415</name>
</gene>
<comment type="caution">
    <text evidence="9">The sequence shown here is derived from an EMBL/GenBank/DDBJ whole genome shotgun (WGS) entry which is preliminary data.</text>
</comment>
<evidence type="ECO:0000256" key="8">
    <source>
        <dbReference type="SAM" id="Phobius"/>
    </source>
</evidence>
<evidence type="ECO:0000256" key="1">
    <source>
        <dbReference type="ARBA" id="ARBA00004162"/>
    </source>
</evidence>
<protein>
    <submittedName>
        <fullName evidence="9">Biopolymer transporter ExbD</fullName>
    </submittedName>
</protein>
<keyword evidence="7" id="KW-0813">Transport</keyword>
<dbReference type="Gene3D" id="3.30.420.270">
    <property type="match status" value="1"/>
</dbReference>
<keyword evidence="4 7" id="KW-0812">Transmembrane</keyword>
<dbReference type="GO" id="GO:0015031">
    <property type="term" value="P:protein transport"/>
    <property type="evidence" value="ECO:0007669"/>
    <property type="project" value="UniProtKB-KW"/>
</dbReference>
<dbReference type="GO" id="GO:0022857">
    <property type="term" value="F:transmembrane transporter activity"/>
    <property type="evidence" value="ECO:0007669"/>
    <property type="project" value="InterPro"/>
</dbReference>
<evidence type="ECO:0000256" key="6">
    <source>
        <dbReference type="ARBA" id="ARBA00023136"/>
    </source>
</evidence>
<dbReference type="PANTHER" id="PTHR30558">
    <property type="entry name" value="EXBD MEMBRANE COMPONENT OF PMF-DRIVEN MACROMOLECULE IMPORT SYSTEM"/>
    <property type="match status" value="1"/>
</dbReference>
<keyword evidence="7" id="KW-0653">Protein transport</keyword>
<evidence type="ECO:0000256" key="3">
    <source>
        <dbReference type="ARBA" id="ARBA00022475"/>
    </source>
</evidence>
<comment type="subcellular location">
    <subcellularLocation>
        <location evidence="1">Cell membrane</location>
        <topology evidence="1">Single-pass membrane protein</topology>
    </subcellularLocation>
    <subcellularLocation>
        <location evidence="7">Cell membrane</location>
        <topology evidence="7">Single-pass type II membrane protein</topology>
    </subcellularLocation>
</comment>
<evidence type="ECO:0000256" key="7">
    <source>
        <dbReference type="RuleBase" id="RU003879"/>
    </source>
</evidence>
<comment type="similarity">
    <text evidence="2 7">Belongs to the ExbD/TolR family.</text>
</comment>
<proteinExistence type="inferred from homology"/>